<evidence type="ECO:0000256" key="1">
    <source>
        <dbReference type="SAM" id="MobiDB-lite"/>
    </source>
</evidence>
<accession>A0A6P8AW28</accession>
<proteinExistence type="predicted"/>
<evidence type="ECO:0000313" key="3">
    <source>
        <dbReference type="RefSeq" id="XP_030979092.1"/>
    </source>
</evidence>
<reference evidence="3" key="3">
    <citation type="submission" date="2025-08" db="UniProtKB">
        <authorList>
            <consortium name="RefSeq"/>
        </authorList>
    </citation>
    <scope>IDENTIFICATION</scope>
    <source>
        <strain evidence="3">NI907</strain>
    </source>
</reference>
<dbReference type="Proteomes" id="UP000515153">
    <property type="component" value="Chromosome V"/>
</dbReference>
<organism evidence="2 3">
    <name type="scientific">Pyricularia grisea</name>
    <name type="common">Crabgrass-specific blast fungus</name>
    <name type="synonym">Magnaporthe grisea</name>
    <dbReference type="NCBI Taxonomy" id="148305"/>
    <lineage>
        <taxon>Eukaryota</taxon>
        <taxon>Fungi</taxon>
        <taxon>Dikarya</taxon>
        <taxon>Ascomycota</taxon>
        <taxon>Pezizomycotina</taxon>
        <taxon>Sordariomycetes</taxon>
        <taxon>Sordariomycetidae</taxon>
        <taxon>Magnaporthales</taxon>
        <taxon>Pyriculariaceae</taxon>
        <taxon>Pyricularia</taxon>
    </lineage>
</organism>
<reference evidence="3" key="2">
    <citation type="submission" date="2019-10" db="EMBL/GenBank/DDBJ databases">
        <authorList>
            <consortium name="NCBI Genome Project"/>
        </authorList>
    </citation>
    <scope>NUCLEOTIDE SEQUENCE</scope>
    <source>
        <strain evidence="3">NI907</strain>
    </source>
</reference>
<reference evidence="2 3" key="1">
    <citation type="journal article" date="2019" name="Mol. Biol. Evol.">
        <title>Blast fungal genomes show frequent chromosomal changes, gene gains and losses, and effector gene turnover.</title>
        <authorList>
            <person name="Gomez Luciano L.B."/>
            <person name="Jason Tsai I."/>
            <person name="Chuma I."/>
            <person name="Tosa Y."/>
            <person name="Chen Y.H."/>
            <person name="Li J.Y."/>
            <person name="Li M.Y."/>
            <person name="Jade Lu M.Y."/>
            <person name="Nakayashiki H."/>
            <person name="Li W.H."/>
        </authorList>
    </citation>
    <scope>NUCLEOTIDE SEQUENCE [LARGE SCALE GENOMIC DNA]</scope>
    <source>
        <strain evidence="2 3">NI907</strain>
    </source>
</reference>
<keyword evidence="2" id="KW-1185">Reference proteome</keyword>
<dbReference type="GeneID" id="41963467"/>
<gene>
    <name evidence="3" type="ORF">PgNI_08563</name>
</gene>
<dbReference type="KEGG" id="pgri:PgNI_08563"/>
<feature type="region of interest" description="Disordered" evidence="1">
    <location>
        <begin position="125"/>
        <end position="146"/>
    </location>
</feature>
<name>A0A6P8AW28_PYRGI</name>
<dbReference type="AlphaFoldDB" id="A0A6P8AW28"/>
<sequence length="146" mass="16032">MVPLNSCSYAVLSVEEQLNRATNVAKTIEDMLEHIVMSTTEDAFFGTKKNALETLKRYLRLLASAEGIPRMKCAKSAVVGVAGCSTFSTFVRRTSYMNSPSMNGCVVELATDLDILNELQEGLDILEGNDDEDEDMGDDADDYTDD</sequence>
<protein>
    <submittedName>
        <fullName evidence="3">Uncharacterized protein</fullName>
    </submittedName>
</protein>
<evidence type="ECO:0000313" key="2">
    <source>
        <dbReference type="Proteomes" id="UP000515153"/>
    </source>
</evidence>
<dbReference type="RefSeq" id="XP_030979092.1">
    <property type="nucleotide sequence ID" value="XM_031128559.1"/>
</dbReference>
<feature type="compositionally biased region" description="Acidic residues" evidence="1">
    <location>
        <begin position="127"/>
        <end position="146"/>
    </location>
</feature>